<proteinExistence type="predicted"/>
<gene>
    <name evidence="1" type="ORF">L3X38_021672</name>
</gene>
<protein>
    <submittedName>
        <fullName evidence="1">Uncharacterized protein</fullName>
    </submittedName>
</protein>
<comment type="caution">
    <text evidence="1">The sequence shown here is derived from an EMBL/GenBank/DDBJ whole genome shotgun (WGS) entry which is preliminary data.</text>
</comment>
<name>A0AAD4VX10_PRUDU</name>
<organism evidence="1 2">
    <name type="scientific">Prunus dulcis</name>
    <name type="common">Almond</name>
    <name type="synonym">Amygdalus dulcis</name>
    <dbReference type="NCBI Taxonomy" id="3755"/>
    <lineage>
        <taxon>Eukaryota</taxon>
        <taxon>Viridiplantae</taxon>
        <taxon>Streptophyta</taxon>
        <taxon>Embryophyta</taxon>
        <taxon>Tracheophyta</taxon>
        <taxon>Spermatophyta</taxon>
        <taxon>Magnoliopsida</taxon>
        <taxon>eudicotyledons</taxon>
        <taxon>Gunneridae</taxon>
        <taxon>Pentapetalae</taxon>
        <taxon>rosids</taxon>
        <taxon>fabids</taxon>
        <taxon>Rosales</taxon>
        <taxon>Rosaceae</taxon>
        <taxon>Amygdaloideae</taxon>
        <taxon>Amygdaleae</taxon>
        <taxon>Prunus</taxon>
    </lineage>
</organism>
<dbReference type="EMBL" id="JAJFAZ020000004">
    <property type="protein sequence ID" value="KAI5331546.1"/>
    <property type="molecule type" value="Genomic_DNA"/>
</dbReference>
<dbReference type="Proteomes" id="UP001054821">
    <property type="component" value="Chromosome 4"/>
</dbReference>
<keyword evidence="2" id="KW-1185">Reference proteome</keyword>
<accession>A0AAD4VX10</accession>
<sequence length="140" mass="15391">MSNGVVIKAVYCGKLLPIPWKVLVSGSGNPVPVDFTSETQANSGCGDGLIPDDLENDKPHDNIEVYVEHNNLRHDDVPHDNLQFDEMPRASLQFDNVLHDSLQFDVPCDNMQLDVSLNPPNSPPCAGYSLKLTEKGLMGY</sequence>
<dbReference type="AlphaFoldDB" id="A0AAD4VX10"/>
<evidence type="ECO:0000313" key="1">
    <source>
        <dbReference type="EMBL" id="KAI5331546.1"/>
    </source>
</evidence>
<evidence type="ECO:0000313" key="2">
    <source>
        <dbReference type="Proteomes" id="UP001054821"/>
    </source>
</evidence>
<reference evidence="1 2" key="1">
    <citation type="journal article" date="2022" name="G3 (Bethesda)">
        <title>Whole-genome sequence and methylome profiling of the almond [Prunus dulcis (Mill.) D.A. Webb] cultivar 'Nonpareil'.</title>
        <authorList>
            <person name="D'Amico-Willman K.M."/>
            <person name="Ouma W.Z."/>
            <person name="Meulia T."/>
            <person name="Sideli G.M."/>
            <person name="Gradziel T.M."/>
            <person name="Fresnedo-Ramirez J."/>
        </authorList>
    </citation>
    <scope>NUCLEOTIDE SEQUENCE [LARGE SCALE GENOMIC DNA]</scope>
    <source>
        <strain evidence="1">Clone GOH B32 T37-40</strain>
    </source>
</reference>